<dbReference type="EMBL" id="GGFL01010389">
    <property type="protein sequence ID" value="MBW74567.1"/>
    <property type="molecule type" value="Transcribed_RNA"/>
</dbReference>
<proteinExistence type="predicted"/>
<keyword evidence="1" id="KW-0472">Membrane</keyword>
<sequence length="90" mass="10383">MLCCRDASSIILSCFSFLVTQTMLLGRIRSSHVCSGSRTRLRWVYFFYFISVCSLQHVCRASFLCFYIYQALTGRRGISSFNTCCSFVRC</sequence>
<protein>
    <submittedName>
        <fullName evidence="2">Uncharacterized protein</fullName>
    </submittedName>
</protein>
<name>A0A2M4DAJ9_ANODA</name>
<keyword evidence="1" id="KW-1133">Transmembrane helix</keyword>
<reference evidence="2" key="1">
    <citation type="submission" date="2018-01" db="EMBL/GenBank/DDBJ databases">
        <title>An insight into the sialome of Amazonian anophelines.</title>
        <authorList>
            <person name="Ribeiro J.M."/>
            <person name="Scarpassa V."/>
            <person name="Calvo E."/>
        </authorList>
    </citation>
    <scope>NUCLEOTIDE SEQUENCE</scope>
</reference>
<organism evidence="2">
    <name type="scientific">Anopheles darlingi</name>
    <name type="common">Mosquito</name>
    <dbReference type="NCBI Taxonomy" id="43151"/>
    <lineage>
        <taxon>Eukaryota</taxon>
        <taxon>Metazoa</taxon>
        <taxon>Ecdysozoa</taxon>
        <taxon>Arthropoda</taxon>
        <taxon>Hexapoda</taxon>
        <taxon>Insecta</taxon>
        <taxon>Pterygota</taxon>
        <taxon>Neoptera</taxon>
        <taxon>Endopterygota</taxon>
        <taxon>Diptera</taxon>
        <taxon>Nematocera</taxon>
        <taxon>Culicoidea</taxon>
        <taxon>Culicidae</taxon>
        <taxon>Anophelinae</taxon>
        <taxon>Anopheles</taxon>
    </lineage>
</organism>
<accession>A0A2M4DAJ9</accession>
<evidence type="ECO:0000256" key="1">
    <source>
        <dbReference type="SAM" id="Phobius"/>
    </source>
</evidence>
<keyword evidence="1" id="KW-0812">Transmembrane</keyword>
<dbReference type="AlphaFoldDB" id="A0A2M4DAJ9"/>
<evidence type="ECO:0000313" key="2">
    <source>
        <dbReference type="EMBL" id="MBW74567.1"/>
    </source>
</evidence>
<feature type="transmembrane region" description="Helical" evidence="1">
    <location>
        <begin position="46"/>
        <end position="69"/>
    </location>
</feature>